<dbReference type="AlphaFoldDB" id="A0AAU9NED5"/>
<comment type="caution">
    <text evidence="3">The sequence shown here is derived from an EMBL/GenBank/DDBJ whole genome shotgun (WGS) entry which is preliminary data.</text>
</comment>
<dbReference type="Proteomes" id="UP001157418">
    <property type="component" value="Unassembled WGS sequence"/>
</dbReference>
<proteinExistence type="predicted"/>
<evidence type="ECO:0000313" key="3">
    <source>
        <dbReference type="EMBL" id="CAH1436211.1"/>
    </source>
</evidence>
<gene>
    <name evidence="3" type="ORF">LVIROSA_LOCUS22598</name>
</gene>
<reference evidence="3 4" key="1">
    <citation type="submission" date="2022-01" db="EMBL/GenBank/DDBJ databases">
        <authorList>
            <person name="Xiong W."/>
            <person name="Schranz E."/>
        </authorList>
    </citation>
    <scope>NUCLEOTIDE SEQUENCE [LARGE SCALE GENOMIC DNA]</scope>
</reference>
<keyword evidence="4" id="KW-1185">Reference proteome</keyword>
<sequence length="394" mass="44165">MLSWVPSNNVKIRKYKKIPISGERQIPDDLKDILDVGDIPKRIGVKCKSKATVVVEASPKKNKKQRKTKSKKSKPAIVDQDSEERTHNNVISEPISTTALHQVSTPTSSQVVPPIQHPTPNENDIFEIVLKNPILNLSQTPLATTIPISMTTIHVQFILVHIPTSSIPVSTTQPISTPIFTDSTSLTSKPISTSIPLETIVQNPPSSPILEHTLSPSRTFSTTNFENVVSNYKALIEMLTSANAKTFEDHKNLVREIDKKIEYALDKVKEVSENVNTILNDFQENSEARNIEKANAKKVHLQKGYLEEKLKDFKEKSFTDLKVNVASRLGKGKIYVISEEDLNANLAEEEKKAHIARDKEVDDLKAIKEQLDRKDVEKKNVEEIVATKMALFPK</sequence>
<feature type="coiled-coil region" evidence="1">
    <location>
        <begin position="339"/>
        <end position="384"/>
    </location>
</feature>
<feature type="compositionally biased region" description="Basic residues" evidence="2">
    <location>
        <begin position="60"/>
        <end position="74"/>
    </location>
</feature>
<name>A0AAU9NED5_9ASTR</name>
<accession>A0AAU9NED5</accession>
<keyword evidence="1" id="KW-0175">Coiled coil</keyword>
<dbReference type="EMBL" id="CAKMRJ010004445">
    <property type="protein sequence ID" value="CAH1436211.1"/>
    <property type="molecule type" value="Genomic_DNA"/>
</dbReference>
<evidence type="ECO:0000256" key="2">
    <source>
        <dbReference type="SAM" id="MobiDB-lite"/>
    </source>
</evidence>
<evidence type="ECO:0000256" key="1">
    <source>
        <dbReference type="SAM" id="Coils"/>
    </source>
</evidence>
<organism evidence="3 4">
    <name type="scientific">Lactuca virosa</name>
    <dbReference type="NCBI Taxonomy" id="75947"/>
    <lineage>
        <taxon>Eukaryota</taxon>
        <taxon>Viridiplantae</taxon>
        <taxon>Streptophyta</taxon>
        <taxon>Embryophyta</taxon>
        <taxon>Tracheophyta</taxon>
        <taxon>Spermatophyta</taxon>
        <taxon>Magnoliopsida</taxon>
        <taxon>eudicotyledons</taxon>
        <taxon>Gunneridae</taxon>
        <taxon>Pentapetalae</taxon>
        <taxon>asterids</taxon>
        <taxon>campanulids</taxon>
        <taxon>Asterales</taxon>
        <taxon>Asteraceae</taxon>
        <taxon>Cichorioideae</taxon>
        <taxon>Cichorieae</taxon>
        <taxon>Lactucinae</taxon>
        <taxon>Lactuca</taxon>
    </lineage>
</organism>
<evidence type="ECO:0000313" key="4">
    <source>
        <dbReference type="Proteomes" id="UP001157418"/>
    </source>
</evidence>
<feature type="region of interest" description="Disordered" evidence="2">
    <location>
        <begin position="56"/>
        <end position="86"/>
    </location>
</feature>
<protein>
    <submittedName>
        <fullName evidence="3">Uncharacterized protein</fullName>
    </submittedName>
</protein>